<feature type="transmembrane region" description="Helical" evidence="1">
    <location>
        <begin position="183"/>
        <end position="207"/>
    </location>
</feature>
<accession>A0A6V8LBY3</accession>
<feature type="transmembrane region" description="Helical" evidence="1">
    <location>
        <begin position="153"/>
        <end position="171"/>
    </location>
</feature>
<dbReference type="RefSeq" id="WP_173078634.1">
    <property type="nucleotide sequence ID" value="NZ_BAABJB010000004.1"/>
</dbReference>
<protein>
    <recommendedName>
        <fullName evidence="4">Phage tail tape measure protein</fullName>
    </recommendedName>
</protein>
<sequence>MANEVNLTFAGDTAQLERAFDRVGQAANGMERDVADASDGFDRASEAADAAENRAQGVASTLTGTADTAAGVGLILKGNLFEGFVTAGGGLADLAEGFNYTLIPAMKGAVTWLKGTRVATLATAAGQHIAAAASKVWAGAQWLLNTALLANPIVLIIVAIIALVAIIVLIATKTDWFQRLWKVAWKGILAYLTFVKNVYVGAFNMMISIGSKLVGAIVSIPGRLKKAFVGLASIITAPFRAAFNFISRAWNATVGQLSWTVPNWVPFGLGGNSISAPQLPQFHSGGVVPGAAGQEMLAVLQAGERVIPAGGGGAVTVVVAAGGGGTSAEQALAILVLKLFKSGALALRVRSDGRVIPAVT</sequence>
<evidence type="ECO:0000256" key="1">
    <source>
        <dbReference type="SAM" id="Phobius"/>
    </source>
</evidence>
<organism evidence="2 3">
    <name type="scientific">Phytohabitans rumicis</name>
    <dbReference type="NCBI Taxonomy" id="1076125"/>
    <lineage>
        <taxon>Bacteria</taxon>
        <taxon>Bacillati</taxon>
        <taxon>Actinomycetota</taxon>
        <taxon>Actinomycetes</taxon>
        <taxon>Micromonosporales</taxon>
        <taxon>Micromonosporaceae</taxon>
    </lineage>
</organism>
<dbReference type="Proteomes" id="UP000482960">
    <property type="component" value="Unassembled WGS sequence"/>
</dbReference>
<gene>
    <name evidence="2" type="ORF">Prum_052280</name>
</gene>
<dbReference type="AlphaFoldDB" id="A0A6V8LBY3"/>
<reference evidence="2 3" key="2">
    <citation type="submission" date="2020-03" db="EMBL/GenBank/DDBJ databases">
        <authorList>
            <person name="Ichikawa N."/>
            <person name="Kimura A."/>
            <person name="Kitahashi Y."/>
            <person name="Uohara A."/>
        </authorList>
    </citation>
    <scope>NUCLEOTIDE SEQUENCE [LARGE SCALE GENOMIC DNA]</scope>
    <source>
        <strain evidence="2 3">NBRC 108638</strain>
    </source>
</reference>
<reference evidence="2 3" key="1">
    <citation type="submission" date="2020-03" db="EMBL/GenBank/DDBJ databases">
        <title>Whole genome shotgun sequence of Phytohabitans rumicis NBRC 108638.</title>
        <authorList>
            <person name="Komaki H."/>
            <person name="Tamura T."/>
        </authorList>
    </citation>
    <scope>NUCLEOTIDE SEQUENCE [LARGE SCALE GENOMIC DNA]</scope>
    <source>
        <strain evidence="2 3">NBRC 108638</strain>
    </source>
</reference>
<proteinExistence type="predicted"/>
<name>A0A6V8LBY3_9ACTN</name>
<keyword evidence="3" id="KW-1185">Reference proteome</keyword>
<evidence type="ECO:0000313" key="3">
    <source>
        <dbReference type="Proteomes" id="UP000482960"/>
    </source>
</evidence>
<evidence type="ECO:0008006" key="4">
    <source>
        <dbReference type="Google" id="ProtNLM"/>
    </source>
</evidence>
<comment type="caution">
    <text evidence="2">The sequence shown here is derived from an EMBL/GenBank/DDBJ whole genome shotgun (WGS) entry which is preliminary data.</text>
</comment>
<keyword evidence="1" id="KW-0812">Transmembrane</keyword>
<dbReference type="EMBL" id="BLPG01000001">
    <property type="protein sequence ID" value="GFJ91586.1"/>
    <property type="molecule type" value="Genomic_DNA"/>
</dbReference>
<keyword evidence="1" id="KW-0472">Membrane</keyword>
<keyword evidence="1" id="KW-1133">Transmembrane helix</keyword>
<evidence type="ECO:0000313" key="2">
    <source>
        <dbReference type="EMBL" id="GFJ91586.1"/>
    </source>
</evidence>